<dbReference type="EMBL" id="MCFI01000001">
    <property type="protein sequence ID" value="ORY87838.1"/>
    <property type="molecule type" value="Genomic_DNA"/>
</dbReference>
<protein>
    <submittedName>
        <fullName evidence="2">Uncharacterized protein</fullName>
    </submittedName>
</protein>
<dbReference type="GeneID" id="63787439"/>
<proteinExistence type="predicted"/>
<dbReference type="PANTHER" id="PTHR31061">
    <property type="entry name" value="LD22376P"/>
    <property type="match status" value="1"/>
</dbReference>
<keyword evidence="3" id="KW-1185">Reference proteome</keyword>
<keyword evidence="1" id="KW-0812">Transmembrane</keyword>
<feature type="transmembrane region" description="Helical" evidence="1">
    <location>
        <begin position="172"/>
        <end position="190"/>
    </location>
</feature>
<dbReference type="RefSeq" id="XP_040728333.1">
    <property type="nucleotide sequence ID" value="XM_040870840.1"/>
</dbReference>
<evidence type="ECO:0000313" key="3">
    <source>
        <dbReference type="Proteomes" id="UP000193685"/>
    </source>
</evidence>
<gene>
    <name evidence="2" type="ORF">BCR37DRAFT_390353</name>
</gene>
<sequence>MSRDPVRDIVRGLTTLEMTLINLSQTKALAHSGYIDQITYADTIFPTFAFLAGMSPSPVRRSVGLVGLGLALNAISAQAQGTPIRMLGVLQRLGLSLLLINGPARSLLCRFNGIPLLLAWYAISLGFADNAFNPFAHPDYRDPDPSKTAQSKLDMGLFGKRRMYTPKFDPEGLLGTLTTAFSMLAGSTFADSRFFNRRWKVVLSIVMLFSGNALHLLMPCYAPISKALWTPSFALVTTGVAILKYLAVAAAVPHLPDPLRRVLEATGKRPLEIYILSTLLNLVLKQVSR</sequence>
<feature type="transmembrane region" description="Helical" evidence="1">
    <location>
        <begin position="202"/>
        <end position="224"/>
    </location>
</feature>
<comment type="caution">
    <text evidence="2">The sequence shown here is derived from an EMBL/GenBank/DDBJ whole genome shotgun (WGS) entry which is preliminary data.</text>
</comment>
<name>A0A1Y2FV11_PROLT</name>
<organism evidence="2 3">
    <name type="scientific">Protomyces lactucae-debilis</name>
    <dbReference type="NCBI Taxonomy" id="2754530"/>
    <lineage>
        <taxon>Eukaryota</taxon>
        <taxon>Fungi</taxon>
        <taxon>Dikarya</taxon>
        <taxon>Ascomycota</taxon>
        <taxon>Taphrinomycotina</taxon>
        <taxon>Taphrinomycetes</taxon>
        <taxon>Taphrinales</taxon>
        <taxon>Protomycetaceae</taxon>
        <taxon>Protomyces</taxon>
    </lineage>
</organism>
<feature type="transmembrane region" description="Helical" evidence="1">
    <location>
        <begin position="230"/>
        <end position="252"/>
    </location>
</feature>
<dbReference type="OrthoDB" id="2149840at2759"/>
<reference evidence="2 3" key="1">
    <citation type="submission" date="2016-07" db="EMBL/GenBank/DDBJ databases">
        <title>Pervasive Adenine N6-methylation of Active Genes in Fungi.</title>
        <authorList>
            <consortium name="DOE Joint Genome Institute"/>
            <person name="Mondo S.J."/>
            <person name="Dannebaum R.O."/>
            <person name="Kuo R.C."/>
            <person name="Labutti K."/>
            <person name="Haridas S."/>
            <person name="Kuo A."/>
            <person name="Salamov A."/>
            <person name="Ahrendt S.R."/>
            <person name="Lipzen A."/>
            <person name="Sullivan W."/>
            <person name="Andreopoulos W.B."/>
            <person name="Clum A."/>
            <person name="Lindquist E."/>
            <person name="Daum C."/>
            <person name="Ramamoorthy G.K."/>
            <person name="Gryganskyi A."/>
            <person name="Culley D."/>
            <person name="Magnuson J.K."/>
            <person name="James T.Y."/>
            <person name="O'Malley M.A."/>
            <person name="Stajich J.E."/>
            <person name="Spatafora J.W."/>
            <person name="Visel A."/>
            <person name="Grigoriev I.V."/>
        </authorList>
    </citation>
    <scope>NUCLEOTIDE SEQUENCE [LARGE SCALE GENOMIC DNA]</scope>
    <source>
        <strain evidence="2 3">12-1054</strain>
    </source>
</reference>
<keyword evidence="1" id="KW-0472">Membrane</keyword>
<accession>A0A1Y2FV11</accession>
<dbReference type="PANTHER" id="PTHR31061:SF24">
    <property type="entry name" value="LD22376P"/>
    <property type="match status" value="1"/>
</dbReference>
<dbReference type="Proteomes" id="UP000193685">
    <property type="component" value="Unassembled WGS sequence"/>
</dbReference>
<keyword evidence="1" id="KW-1133">Transmembrane helix</keyword>
<evidence type="ECO:0000256" key="1">
    <source>
        <dbReference type="SAM" id="Phobius"/>
    </source>
</evidence>
<dbReference type="AlphaFoldDB" id="A0A1Y2FV11"/>
<evidence type="ECO:0000313" key="2">
    <source>
        <dbReference type="EMBL" id="ORY87838.1"/>
    </source>
</evidence>
<dbReference type="OMA" id="RPLEIYI"/>
<feature type="transmembrane region" description="Helical" evidence="1">
    <location>
        <begin position="107"/>
        <end position="128"/>
    </location>
</feature>